<keyword evidence="3" id="KW-1185">Reference proteome</keyword>
<sequence>MTFRTWSLFRKAFPKDVDRHSTFHVYDRESEGLLPSVVDRLVKLDGDMLTFLCIRTIDMTIDQLVSLNTINTLAVLAIEIGSNDRLGKYRETLTVQRLRDWGRSVGESGAFKKLRVLLVDGCNSLPTRLVLACISSFPSLNIVGISGQPDPSEEEPYWGNWRQHPHLDRWDKTNSDSGERRSRTTMASDMRRLYDASLELSQDGSPGGGTYQSLSMHYIQRSMPDTATEIAWFVRELKDEPARPVKRVQQDKSRSDTKKRKLREDKKVSIGSLLGSFT</sequence>
<feature type="compositionally biased region" description="Basic and acidic residues" evidence="1">
    <location>
        <begin position="169"/>
        <end position="182"/>
    </location>
</feature>
<reference evidence="2 3" key="1">
    <citation type="submission" date="2016-05" db="EMBL/GenBank/DDBJ databases">
        <title>Comparative analysis of secretome profiles of manganese(II)-oxidizing ascomycete fungi.</title>
        <authorList>
            <consortium name="DOE Joint Genome Institute"/>
            <person name="Zeiner C.A."/>
            <person name="Purvine S.O."/>
            <person name="Zink E.M."/>
            <person name="Wu S."/>
            <person name="Pasa-Tolic L."/>
            <person name="Chaput D.L."/>
            <person name="Haridas S."/>
            <person name="Grigoriev I.V."/>
            <person name="Santelli C.M."/>
            <person name="Hansel C.M."/>
        </authorList>
    </citation>
    <scope>NUCLEOTIDE SEQUENCE [LARGE SCALE GENOMIC DNA]</scope>
    <source>
        <strain evidence="2 3">SRC1lrK2f</strain>
    </source>
</reference>
<proteinExistence type="predicted"/>
<dbReference type="Proteomes" id="UP000077248">
    <property type="component" value="Unassembled WGS sequence"/>
</dbReference>
<gene>
    <name evidence="2" type="ORF">CC77DRAFT_519338</name>
</gene>
<organism evidence="2 3">
    <name type="scientific">Alternaria alternata</name>
    <name type="common">Alternaria rot fungus</name>
    <name type="synonym">Torula alternata</name>
    <dbReference type="NCBI Taxonomy" id="5599"/>
    <lineage>
        <taxon>Eukaryota</taxon>
        <taxon>Fungi</taxon>
        <taxon>Dikarya</taxon>
        <taxon>Ascomycota</taxon>
        <taxon>Pezizomycotina</taxon>
        <taxon>Dothideomycetes</taxon>
        <taxon>Pleosporomycetidae</taxon>
        <taxon>Pleosporales</taxon>
        <taxon>Pleosporineae</taxon>
        <taxon>Pleosporaceae</taxon>
        <taxon>Alternaria</taxon>
        <taxon>Alternaria sect. Alternaria</taxon>
        <taxon>Alternaria alternata complex</taxon>
    </lineage>
</organism>
<dbReference type="KEGG" id="aalt:CC77DRAFT_519338"/>
<dbReference type="GeneID" id="29117599"/>
<dbReference type="AlphaFoldDB" id="A0A177DXH6"/>
<feature type="region of interest" description="Disordered" evidence="1">
    <location>
        <begin position="169"/>
        <end position="188"/>
    </location>
</feature>
<dbReference type="VEuPathDB" id="FungiDB:CC77DRAFT_519338"/>
<dbReference type="OMA" id="PRCHTEW"/>
<dbReference type="RefSeq" id="XP_018389834.1">
    <property type="nucleotide sequence ID" value="XM_018532005.1"/>
</dbReference>
<accession>A0A177DXH6</accession>
<name>A0A177DXH6_ALTAL</name>
<protein>
    <submittedName>
        <fullName evidence="2">Uncharacterized protein</fullName>
    </submittedName>
</protein>
<evidence type="ECO:0000256" key="1">
    <source>
        <dbReference type="SAM" id="MobiDB-lite"/>
    </source>
</evidence>
<feature type="compositionally biased region" description="Basic and acidic residues" evidence="1">
    <location>
        <begin position="241"/>
        <end position="268"/>
    </location>
</feature>
<evidence type="ECO:0000313" key="3">
    <source>
        <dbReference type="Proteomes" id="UP000077248"/>
    </source>
</evidence>
<dbReference type="EMBL" id="KV441471">
    <property type="protein sequence ID" value="OAG24413.1"/>
    <property type="molecule type" value="Genomic_DNA"/>
</dbReference>
<evidence type="ECO:0000313" key="2">
    <source>
        <dbReference type="EMBL" id="OAG24413.1"/>
    </source>
</evidence>
<feature type="region of interest" description="Disordered" evidence="1">
    <location>
        <begin position="241"/>
        <end position="278"/>
    </location>
</feature>